<sequence length="143" mass="16010">MTCLRPELLGLVGGILLLPAVAEAVLADGLDGVYASSQASRDRVRGAPAGRAARDRVRVGRLTAQILPQLSSYPRFEVSPYRPSGRNKGLDARSRRIACCSTCYFPPRLPLRFRAHLVSEKQHVRREEEVQEQIRRPCQWCRG</sequence>
<protein>
    <submittedName>
        <fullName evidence="1">Uncharacterized protein</fullName>
    </submittedName>
</protein>
<accession>A0A6J4PXB8</accession>
<evidence type="ECO:0000313" key="1">
    <source>
        <dbReference type="EMBL" id="CAA9424616.1"/>
    </source>
</evidence>
<organism evidence="1">
    <name type="scientific">uncultured Rubrobacteraceae bacterium</name>
    <dbReference type="NCBI Taxonomy" id="349277"/>
    <lineage>
        <taxon>Bacteria</taxon>
        <taxon>Bacillati</taxon>
        <taxon>Actinomycetota</taxon>
        <taxon>Rubrobacteria</taxon>
        <taxon>Rubrobacterales</taxon>
        <taxon>Rubrobacteraceae</taxon>
        <taxon>environmental samples</taxon>
    </lineage>
</organism>
<proteinExistence type="predicted"/>
<name>A0A6J4PXB8_9ACTN</name>
<reference evidence="1" key="1">
    <citation type="submission" date="2020-02" db="EMBL/GenBank/DDBJ databases">
        <authorList>
            <person name="Meier V. D."/>
        </authorList>
    </citation>
    <scope>NUCLEOTIDE SEQUENCE</scope>
    <source>
        <strain evidence="1">AVDCRST_MAG37</strain>
    </source>
</reference>
<dbReference type="AlphaFoldDB" id="A0A6J4PXB8"/>
<gene>
    <name evidence="1" type="ORF">AVDCRST_MAG37-168</name>
</gene>
<dbReference type="EMBL" id="CADCVD010000009">
    <property type="protein sequence ID" value="CAA9424616.1"/>
    <property type="molecule type" value="Genomic_DNA"/>
</dbReference>